<comment type="caution">
    <text evidence="1">The sequence shown here is derived from an EMBL/GenBank/DDBJ whole genome shotgun (WGS) entry which is preliminary data.</text>
</comment>
<sequence>MIISLMIALMAITERSDEYFKHLFNPINNFNIRFRSFNVHFQYDNSPIEYINSPIEYDNSLIEYINK</sequence>
<name>A0A2A2J2H0_9BILA</name>
<proteinExistence type="predicted"/>
<reference evidence="1 2" key="1">
    <citation type="journal article" date="2017" name="Curr. Biol.">
        <title>Genome architecture and evolution of a unichromosomal asexual nematode.</title>
        <authorList>
            <person name="Fradin H."/>
            <person name="Zegar C."/>
            <person name="Gutwein M."/>
            <person name="Lucas J."/>
            <person name="Kovtun M."/>
            <person name="Corcoran D."/>
            <person name="Baugh L.R."/>
            <person name="Kiontke K."/>
            <person name="Gunsalus K."/>
            <person name="Fitch D.H."/>
            <person name="Piano F."/>
        </authorList>
    </citation>
    <scope>NUCLEOTIDE SEQUENCE [LARGE SCALE GENOMIC DNA]</scope>
    <source>
        <strain evidence="1">PF1309</strain>
    </source>
</reference>
<organism evidence="1 2">
    <name type="scientific">Diploscapter pachys</name>
    <dbReference type="NCBI Taxonomy" id="2018661"/>
    <lineage>
        <taxon>Eukaryota</taxon>
        <taxon>Metazoa</taxon>
        <taxon>Ecdysozoa</taxon>
        <taxon>Nematoda</taxon>
        <taxon>Chromadorea</taxon>
        <taxon>Rhabditida</taxon>
        <taxon>Rhabditina</taxon>
        <taxon>Rhabditomorpha</taxon>
        <taxon>Rhabditoidea</taxon>
        <taxon>Rhabditidae</taxon>
        <taxon>Diploscapter</taxon>
    </lineage>
</organism>
<gene>
    <name evidence="1" type="ORF">WR25_25434</name>
</gene>
<keyword evidence="2" id="KW-1185">Reference proteome</keyword>
<accession>A0A2A2J2H0</accession>
<dbReference type="EMBL" id="LIAE01010733">
    <property type="protein sequence ID" value="PAV55966.1"/>
    <property type="molecule type" value="Genomic_DNA"/>
</dbReference>
<protein>
    <submittedName>
        <fullName evidence="1">Uncharacterized protein</fullName>
    </submittedName>
</protein>
<dbReference type="AlphaFoldDB" id="A0A2A2J2H0"/>
<evidence type="ECO:0000313" key="1">
    <source>
        <dbReference type="EMBL" id="PAV55966.1"/>
    </source>
</evidence>
<evidence type="ECO:0000313" key="2">
    <source>
        <dbReference type="Proteomes" id="UP000218231"/>
    </source>
</evidence>
<dbReference type="Proteomes" id="UP000218231">
    <property type="component" value="Unassembled WGS sequence"/>
</dbReference>